<accession>A0ABV8E5D4</accession>
<evidence type="ECO:0000313" key="3">
    <source>
        <dbReference type="Proteomes" id="UP001595697"/>
    </source>
</evidence>
<dbReference type="EMBL" id="JBHSBD010000025">
    <property type="protein sequence ID" value="MFC3967707.1"/>
    <property type="molecule type" value="Genomic_DNA"/>
</dbReference>
<feature type="transmembrane region" description="Helical" evidence="1">
    <location>
        <begin position="32"/>
        <end position="53"/>
    </location>
</feature>
<dbReference type="RefSeq" id="WP_247260252.1">
    <property type="nucleotide sequence ID" value="NZ_JALJQZ010000008.1"/>
</dbReference>
<keyword evidence="3" id="KW-1185">Reference proteome</keyword>
<evidence type="ECO:0000313" key="2">
    <source>
        <dbReference type="EMBL" id="MFC3967707.1"/>
    </source>
</evidence>
<dbReference type="Proteomes" id="UP001595697">
    <property type="component" value="Unassembled WGS sequence"/>
</dbReference>
<gene>
    <name evidence="2" type="ORF">ACFOVS_06135</name>
</gene>
<protein>
    <submittedName>
        <fullName evidence="2">Uncharacterized protein</fullName>
    </submittedName>
</protein>
<name>A0ABV8E5D4_9HYPH</name>
<reference evidence="3" key="1">
    <citation type="journal article" date="2019" name="Int. J. Syst. Evol. Microbiol.">
        <title>The Global Catalogue of Microorganisms (GCM) 10K type strain sequencing project: providing services to taxonomists for standard genome sequencing and annotation.</title>
        <authorList>
            <consortium name="The Broad Institute Genomics Platform"/>
            <consortium name="The Broad Institute Genome Sequencing Center for Infectious Disease"/>
            <person name="Wu L."/>
            <person name="Ma J."/>
        </authorList>
    </citation>
    <scope>NUCLEOTIDE SEQUENCE [LARGE SCALE GENOMIC DNA]</scope>
    <source>
        <strain evidence="3">TBRC 5781</strain>
    </source>
</reference>
<evidence type="ECO:0000256" key="1">
    <source>
        <dbReference type="SAM" id="Phobius"/>
    </source>
</evidence>
<comment type="caution">
    <text evidence="2">The sequence shown here is derived from an EMBL/GenBank/DDBJ whole genome shotgun (WGS) entry which is preliminary data.</text>
</comment>
<keyword evidence="1" id="KW-0812">Transmembrane</keyword>
<sequence length="175" mass="19613">MVQALITGGFCHNRRWQLGAWWKMMRSLKTRLKSAGIVIASVAGAVALAYGFVLHMNDRDHLKNPARIAFILNLPELPSSVRDTECSARAITDIIISCAFKIDPTDFELLLRGWEFKTEKISGNGREYGMDAPVGLDFKAVTRHFVHPTSFKHGGLVNLVTNQERSLVVANRFEE</sequence>
<organism evidence="2 3">
    <name type="scientific">Rhizobium lemnae</name>
    <dbReference type="NCBI Taxonomy" id="1214924"/>
    <lineage>
        <taxon>Bacteria</taxon>
        <taxon>Pseudomonadati</taxon>
        <taxon>Pseudomonadota</taxon>
        <taxon>Alphaproteobacteria</taxon>
        <taxon>Hyphomicrobiales</taxon>
        <taxon>Rhizobiaceae</taxon>
        <taxon>Rhizobium/Agrobacterium group</taxon>
        <taxon>Rhizobium</taxon>
    </lineage>
</organism>
<keyword evidence="1" id="KW-1133">Transmembrane helix</keyword>
<keyword evidence="1" id="KW-0472">Membrane</keyword>
<proteinExistence type="predicted"/>